<keyword evidence="3" id="KW-1185">Reference proteome</keyword>
<protein>
    <submittedName>
        <fullName evidence="2">Uncharacterized protein</fullName>
    </submittedName>
</protein>
<reference evidence="2" key="1">
    <citation type="submission" date="2023-08" db="EMBL/GenBank/DDBJ databases">
        <title>Reference Genome Resource for the Citrus Pathogen Phytophthora citrophthora.</title>
        <authorList>
            <person name="Moller H."/>
            <person name="Coetzee B."/>
            <person name="Rose L.J."/>
            <person name="Van Niekerk J.M."/>
        </authorList>
    </citation>
    <scope>NUCLEOTIDE SEQUENCE</scope>
    <source>
        <strain evidence="2">STE-U-9442</strain>
    </source>
</reference>
<name>A0AAD9GUZ7_9STRA</name>
<dbReference type="Proteomes" id="UP001259832">
    <property type="component" value="Unassembled WGS sequence"/>
</dbReference>
<feature type="compositionally biased region" description="Basic and acidic residues" evidence="1">
    <location>
        <begin position="89"/>
        <end position="98"/>
    </location>
</feature>
<evidence type="ECO:0000256" key="1">
    <source>
        <dbReference type="SAM" id="MobiDB-lite"/>
    </source>
</evidence>
<comment type="caution">
    <text evidence="2">The sequence shown here is derived from an EMBL/GenBank/DDBJ whole genome shotgun (WGS) entry which is preliminary data.</text>
</comment>
<gene>
    <name evidence="2" type="ORF">P3T76_004510</name>
</gene>
<evidence type="ECO:0000313" key="2">
    <source>
        <dbReference type="EMBL" id="KAK1944598.1"/>
    </source>
</evidence>
<feature type="compositionally biased region" description="Polar residues" evidence="1">
    <location>
        <begin position="139"/>
        <end position="166"/>
    </location>
</feature>
<dbReference type="EMBL" id="JASMQC010000006">
    <property type="protein sequence ID" value="KAK1944598.1"/>
    <property type="molecule type" value="Genomic_DNA"/>
</dbReference>
<accession>A0AAD9GUZ7</accession>
<organism evidence="2 3">
    <name type="scientific">Phytophthora citrophthora</name>
    <dbReference type="NCBI Taxonomy" id="4793"/>
    <lineage>
        <taxon>Eukaryota</taxon>
        <taxon>Sar</taxon>
        <taxon>Stramenopiles</taxon>
        <taxon>Oomycota</taxon>
        <taxon>Peronosporomycetes</taxon>
        <taxon>Peronosporales</taxon>
        <taxon>Peronosporaceae</taxon>
        <taxon>Phytophthora</taxon>
    </lineage>
</organism>
<feature type="region of interest" description="Disordered" evidence="1">
    <location>
        <begin position="23"/>
        <end position="173"/>
    </location>
</feature>
<sequence>MKDEVLTEGDSSILRYIKTLTSHQTNAKQQRMDRYMQKNKRSSIKNVMPTGLSHQNVLKPKETMTLSKGNIPKQNAKLDNSKSIAPSALKEHEKETGPRKRLQSKHPYEEDQFRDKKRKKTKREKQVTTINSFDRFRFSKTSSPSKTPQYPAASNGNKVAKSTQPPRSKRESIGLPSVQVWTIFSLGV</sequence>
<proteinExistence type="predicted"/>
<dbReference type="AlphaFoldDB" id="A0AAD9GUZ7"/>
<evidence type="ECO:0000313" key="3">
    <source>
        <dbReference type="Proteomes" id="UP001259832"/>
    </source>
</evidence>